<evidence type="ECO:0000313" key="2">
    <source>
        <dbReference type="EMBL" id="KFD69936.1"/>
    </source>
</evidence>
<dbReference type="AlphaFoldDB" id="A0A085NKE0"/>
<evidence type="ECO:0000313" key="3">
    <source>
        <dbReference type="Proteomes" id="UP000030764"/>
    </source>
</evidence>
<protein>
    <submittedName>
        <fullName evidence="2">Uncharacterized protein</fullName>
    </submittedName>
</protein>
<name>A0A085NKE0_9BILA</name>
<evidence type="ECO:0000313" key="1">
    <source>
        <dbReference type="EMBL" id="KFD52349.1"/>
    </source>
</evidence>
<proteinExistence type="predicted"/>
<organism evidence="2">
    <name type="scientific">Trichuris suis</name>
    <name type="common">pig whipworm</name>
    <dbReference type="NCBI Taxonomy" id="68888"/>
    <lineage>
        <taxon>Eukaryota</taxon>
        <taxon>Metazoa</taxon>
        <taxon>Ecdysozoa</taxon>
        <taxon>Nematoda</taxon>
        <taxon>Enoplea</taxon>
        <taxon>Dorylaimia</taxon>
        <taxon>Trichinellida</taxon>
        <taxon>Trichuridae</taxon>
        <taxon>Trichuris</taxon>
    </lineage>
</organism>
<dbReference type="EMBL" id="KL367491">
    <property type="protein sequence ID" value="KFD69936.1"/>
    <property type="molecule type" value="Genomic_DNA"/>
</dbReference>
<dbReference type="Proteomes" id="UP000030764">
    <property type="component" value="Unassembled WGS sequence"/>
</dbReference>
<dbReference type="Proteomes" id="UP000030758">
    <property type="component" value="Unassembled WGS sequence"/>
</dbReference>
<dbReference type="EMBL" id="KL363228">
    <property type="protein sequence ID" value="KFD52349.1"/>
    <property type="molecule type" value="Genomic_DNA"/>
</dbReference>
<gene>
    <name evidence="1" type="ORF">M513_06730</name>
    <name evidence="2" type="ORF">M514_06730</name>
</gene>
<keyword evidence="3" id="KW-1185">Reference proteome</keyword>
<accession>A0A085NKE0</accession>
<reference evidence="2 3" key="1">
    <citation type="journal article" date="2014" name="Nat. Genet.">
        <title>Genome and transcriptome of the porcine whipworm Trichuris suis.</title>
        <authorList>
            <person name="Jex A.R."/>
            <person name="Nejsum P."/>
            <person name="Schwarz E.M."/>
            <person name="Hu L."/>
            <person name="Young N.D."/>
            <person name="Hall R.S."/>
            <person name="Korhonen P.K."/>
            <person name="Liao S."/>
            <person name="Thamsborg S."/>
            <person name="Xia J."/>
            <person name="Xu P."/>
            <person name="Wang S."/>
            <person name="Scheerlinck J.P."/>
            <person name="Hofmann A."/>
            <person name="Sternberg P.W."/>
            <person name="Wang J."/>
            <person name="Gasser R.B."/>
        </authorList>
    </citation>
    <scope>NUCLEOTIDE SEQUENCE [LARGE SCALE GENOMIC DNA]</scope>
    <source>
        <strain evidence="2">DCEP-RM93F</strain>
        <strain evidence="1">DCEP-RM93M</strain>
    </source>
</reference>
<sequence length="42" mass="4786">MTSCTWTISLVPREGPLIRMLQSAILLKMKLTHLDNCGPLFR</sequence>